<evidence type="ECO:0000313" key="2">
    <source>
        <dbReference type="Proteomes" id="UP000011713"/>
    </source>
</evidence>
<dbReference type="VEuPathDB" id="FungiDB:HpaG802253"/>
<dbReference type="Proteomes" id="UP000011713">
    <property type="component" value="Unassembled WGS sequence"/>
</dbReference>
<name>M4B7K1_HYAAE</name>
<reference evidence="2" key="1">
    <citation type="journal article" date="2010" name="Science">
        <title>Signatures of adaptation to obligate biotrophy in the Hyaloperonospora arabidopsidis genome.</title>
        <authorList>
            <person name="Baxter L."/>
            <person name="Tripathy S."/>
            <person name="Ishaque N."/>
            <person name="Boot N."/>
            <person name="Cabral A."/>
            <person name="Kemen E."/>
            <person name="Thines M."/>
            <person name="Ah-Fong A."/>
            <person name="Anderson R."/>
            <person name="Badejoko W."/>
            <person name="Bittner-Eddy P."/>
            <person name="Boore J.L."/>
            <person name="Chibucos M.C."/>
            <person name="Coates M."/>
            <person name="Dehal P."/>
            <person name="Delehaunty K."/>
            <person name="Dong S."/>
            <person name="Downton P."/>
            <person name="Dumas B."/>
            <person name="Fabro G."/>
            <person name="Fronick C."/>
            <person name="Fuerstenberg S.I."/>
            <person name="Fulton L."/>
            <person name="Gaulin E."/>
            <person name="Govers F."/>
            <person name="Hughes L."/>
            <person name="Humphray S."/>
            <person name="Jiang R.H."/>
            <person name="Judelson H."/>
            <person name="Kamoun S."/>
            <person name="Kyung K."/>
            <person name="Meijer H."/>
            <person name="Minx P."/>
            <person name="Morris P."/>
            <person name="Nelson J."/>
            <person name="Phuntumart V."/>
            <person name="Qutob D."/>
            <person name="Rehmany A."/>
            <person name="Rougon-Cardoso A."/>
            <person name="Ryden P."/>
            <person name="Torto-Alalibo T."/>
            <person name="Studholme D."/>
            <person name="Wang Y."/>
            <person name="Win J."/>
            <person name="Wood J."/>
            <person name="Clifton S.W."/>
            <person name="Rogers J."/>
            <person name="Van den Ackerveken G."/>
            <person name="Jones J.D."/>
            <person name="McDowell J.M."/>
            <person name="Beynon J."/>
            <person name="Tyler B.M."/>
        </authorList>
    </citation>
    <scope>NUCLEOTIDE SEQUENCE [LARGE SCALE GENOMIC DNA]</scope>
    <source>
        <strain evidence="2">Emoy2</strain>
    </source>
</reference>
<dbReference type="EnsemblProtists" id="HpaT802253">
    <property type="protein sequence ID" value="HpaP802253"/>
    <property type="gene ID" value="HpaG802253"/>
</dbReference>
<dbReference type="AlphaFoldDB" id="M4B7K1"/>
<organism evidence="1 2">
    <name type="scientific">Hyaloperonospora arabidopsidis (strain Emoy2)</name>
    <name type="common">Downy mildew agent</name>
    <name type="synonym">Peronospora arabidopsidis</name>
    <dbReference type="NCBI Taxonomy" id="559515"/>
    <lineage>
        <taxon>Eukaryota</taxon>
        <taxon>Sar</taxon>
        <taxon>Stramenopiles</taxon>
        <taxon>Oomycota</taxon>
        <taxon>Peronosporomycetes</taxon>
        <taxon>Peronosporales</taxon>
        <taxon>Peronosporaceae</taxon>
        <taxon>Hyaloperonospora</taxon>
    </lineage>
</organism>
<proteinExistence type="predicted"/>
<protein>
    <recommendedName>
        <fullName evidence="3">RxLR effector candidate protein</fullName>
    </recommendedName>
</protein>
<reference evidence="1" key="2">
    <citation type="submission" date="2015-06" db="UniProtKB">
        <authorList>
            <consortium name="EnsemblProtists"/>
        </authorList>
    </citation>
    <scope>IDENTIFICATION</scope>
    <source>
        <strain evidence="1">Emoy2</strain>
    </source>
</reference>
<evidence type="ECO:0008006" key="3">
    <source>
        <dbReference type="Google" id="ProtNLM"/>
    </source>
</evidence>
<dbReference type="InParanoid" id="M4B7K1"/>
<sequence length="73" mass="8245">MRLQPLTPLSTDVNTSAHVKIAGGLLVANDFHLQIWIKRPTDCDWQKRSILLFHPFLLTKLGCCANGTSTHRF</sequence>
<keyword evidence="2" id="KW-1185">Reference proteome</keyword>
<dbReference type="HOGENOM" id="CLU_2710094_0_0_1"/>
<dbReference type="EMBL" id="JH597876">
    <property type="status" value="NOT_ANNOTATED_CDS"/>
    <property type="molecule type" value="Genomic_DNA"/>
</dbReference>
<evidence type="ECO:0000313" key="1">
    <source>
        <dbReference type="EnsemblProtists" id="HpaP802253"/>
    </source>
</evidence>
<accession>M4B7K1</accession>